<dbReference type="AlphaFoldDB" id="A0A8H3EVH5"/>
<evidence type="ECO:0000256" key="1">
    <source>
        <dbReference type="SAM" id="MobiDB-lite"/>
    </source>
</evidence>
<keyword evidence="3" id="KW-1185">Reference proteome</keyword>
<dbReference type="Proteomes" id="UP000664169">
    <property type="component" value="Unassembled WGS sequence"/>
</dbReference>
<evidence type="ECO:0000313" key="2">
    <source>
        <dbReference type="EMBL" id="CAF9909621.1"/>
    </source>
</evidence>
<protein>
    <submittedName>
        <fullName evidence="2">Uncharacterized protein</fullName>
    </submittedName>
</protein>
<feature type="compositionally biased region" description="Polar residues" evidence="1">
    <location>
        <begin position="76"/>
        <end position="87"/>
    </location>
</feature>
<organism evidence="2 3">
    <name type="scientific">Gomphillus americanus</name>
    <dbReference type="NCBI Taxonomy" id="1940652"/>
    <lineage>
        <taxon>Eukaryota</taxon>
        <taxon>Fungi</taxon>
        <taxon>Dikarya</taxon>
        <taxon>Ascomycota</taxon>
        <taxon>Pezizomycotina</taxon>
        <taxon>Lecanoromycetes</taxon>
        <taxon>OSLEUM clade</taxon>
        <taxon>Ostropomycetidae</taxon>
        <taxon>Ostropales</taxon>
        <taxon>Graphidaceae</taxon>
        <taxon>Gomphilloideae</taxon>
        <taxon>Gomphillus</taxon>
    </lineage>
</organism>
<feature type="compositionally biased region" description="Gly residues" evidence="1">
    <location>
        <begin position="282"/>
        <end position="297"/>
    </location>
</feature>
<accession>A0A8H3EVH5</accession>
<name>A0A8H3EVH5_9LECA</name>
<feature type="compositionally biased region" description="Basic residues" evidence="1">
    <location>
        <begin position="58"/>
        <end position="68"/>
    </location>
</feature>
<dbReference type="EMBL" id="CAJPDQ010000005">
    <property type="protein sequence ID" value="CAF9909621.1"/>
    <property type="molecule type" value="Genomic_DNA"/>
</dbReference>
<gene>
    <name evidence="2" type="ORF">GOMPHAMPRED_006823</name>
</gene>
<evidence type="ECO:0000313" key="3">
    <source>
        <dbReference type="Proteomes" id="UP000664169"/>
    </source>
</evidence>
<sequence length="355" mass="38352">MQGSRWAPQNNEDAFAQTREPDNFFDDDITPVSEPIVQPLPAAEHPQRQFNQQSRGRGYSRGRGRGRGAHLDTSHAQDSSTPQSNGSREVDNGSVAPMATTKEPSDQSAEELAKSRTQDPPASAVAETPTEIGVAAKVQAVRGPRHQTGGVQRPKLTEDELSVRMAAAALNNAKREAAHREAEADAAKFEAREAAAKQQRVQETALRRVMDTERERNRQRKLGAQGVREWDQGKDEGRAKSGQSKREYHSATYKGVEHSDEVADNTIDNSTNYSGRGRGRGRGGSQRGRGGGRGGFSTGAPVASQNNAAPSLGDDHFPALATNTKTSPNTQQSSTTFMSPIVDKATWAEQVEASQ</sequence>
<comment type="caution">
    <text evidence="2">The sequence shown here is derived from an EMBL/GenBank/DDBJ whole genome shotgun (WGS) entry which is preliminary data.</text>
</comment>
<feature type="compositionally biased region" description="Polar residues" evidence="1">
    <location>
        <begin position="1"/>
        <end position="12"/>
    </location>
</feature>
<feature type="compositionally biased region" description="Basic and acidic residues" evidence="1">
    <location>
        <begin position="228"/>
        <end position="261"/>
    </location>
</feature>
<feature type="region of interest" description="Disordered" evidence="1">
    <location>
        <begin position="172"/>
        <end position="338"/>
    </location>
</feature>
<feature type="region of interest" description="Disordered" evidence="1">
    <location>
        <begin position="1"/>
        <end position="131"/>
    </location>
</feature>
<reference evidence="2" key="1">
    <citation type="submission" date="2021-03" db="EMBL/GenBank/DDBJ databases">
        <authorList>
            <person name="Tagirdzhanova G."/>
        </authorList>
    </citation>
    <scope>NUCLEOTIDE SEQUENCE</scope>
</reference>
<feature type="compositionally biased region" description="Basic and acidic residues" evidence="1">
    <location>
        <begin position="173"/>
        <end position="195"/>
    </location>
</feature>
<proteinExistence type="predicted"/>
<feature type="compositionally biased region" description="Basic and acidic residues" evidence="1">
    <location>
        <begin position="205"/>
        <end position="216"/>
    </location>
</feature>
<feature type="compositionally biased region" description="Polar residues" evidence="1">
    <location>
        <begin position="321"/>
        <end position="338"/>
    </location>
</feature>
<dbReference type="OrthoDB" id="2402960at2759"/>